<evidence type="ECO:0000313" key="1">
    <source>
        <dbReference type="EMBL" id="KNC30344.1"/>
    </source>
</evidence>
<evidence type="ECO:0000313" key="2">
    <source>
        <dbReference type="Proteomes" id="UP000037069"/>
    </source>
</evidence>
<dbReference type="EMBL" id="JRES01000536">
    <property type="protein sequence ID" value="KNC30344.1"/>
    <property type="molecule type" value="Genomic_DNA"/>
</dbReference>
<dbReference type="AlphaFoldDB" id="A0A0L0CFT0"/>
<proteinExistence type="predicted"/>
<keyword evidence="2" id="KW-1185">Reference proteome</keyword>
<comment type="caution">
    <text evidence="1">The sequence shown here is derived from an EMBL/GenBank/DDBJ whole genome shotgun (WGS) entry which is preliminary data.</text>
</comment>
<dbReference type="Proteomes" id="UP000037069">
    <property type="component" value="Unassembled WGS sequence"/>
</dbReference>
<sequence length="153" mass="17547">MTNLFTDSSSAVNPLHYLRGSIHNDYCFFLPSCLVHFWLETGKLSPFHNHRNARALFDSNPHTKTPSEFNLQNSLKNTNVMSERIRSPASVFPNSPRGNVTLTKEPILMLLQSRGNGNVPLVCFDHKLVTTFDLIWGRRRERHNLILRVASYP</sequence>
<protein>
    <submittedName>
        <fullName evidence="1">Uncharacterized protein</fullName>
    </submittedName>
</protein>
<name>A0A0L0CFT0_LUCCU</name>
<gene>
    <name evidence="1" type="ORF">FF38_03967</name>
</gene>
<accession>A0A0L0CFT0</accession>
<reference evidence="1 2" key="1">
    <citation type="journal article" date="2015" name="Nat. Commun.">
        <title>Lucilia cuprina genome unlocks parasitic fly biology to underpin future interventions.</title>
        <authorList>
            <person name="Anstead C.A."/>
            <person name="Korhonen P.K."/>
            <person name="Young N.D."/>
            <person name="Hall R.S."/>
            <person name="Jex A.R."/>
            <person name="Murali S.C."/>
            <person name="Hughes D.S."/>
            <person name="Lee S.F."/>
            <person name="Perry T."/>
            <person name="Stroehlein A.J."/>
            <person name="Ansell B.R."/>
            <person name="Breugelmans B."/>
            <person name="Hofmann A."/>
            <person name="Qu J."/>
            <person name="Dugan S."/>
            <person name="Lee S.L."/>
            <person name="Chao H."/>
            <person name="Dinh H."/>
            <person name="Han Y."/>
            <person name="Doddapaneni H.V."/>
            <person name="Worley K.C."/>
            <person name="Muzny D.M."/>
            <person name="Ioannidis P."/>
            <person name="Waterhouse R.M."/>
            <person name="Zdobnov E.M."/>
            <person name="James P.J."/>
            <person name="Bagnall N.H."/>
            <person name="Kotze A.C."/>
            <person name="Gibbs R.A."/>
            <person name="Richards S."/>
            <person name="Batterham P."/>
            <person name="Gasser R.B."/>
        </authorList>
    </citation>
    <scope>NUCLEOTIDE SEQUENCE [LARGE SCALE GENOMIC DNA]</scope>
    <source>
        <strain evidence="1 2">LS</strain>
        <tissue evidence="1">Full body</tissue>
    </source>
</reference>
<organism evidence="1 2">
    <name type="scientific">Lucilia cuprina</name>
    <name type="common">Green bottle fly</name>
    <name type="synonym">Australian sheep blowfly</name>
    <dbReference type="NCBI Taxonomy" id="7375"/>
    <lineage>
        <taxon>Eukaryota</taxon>
        <taxon>Metazoa</taxon>
        <taxon>Ecdysozoa</taxon>
        <taxon>Arthropoda</taxon>
        <taxon>Hexapoda</taxon>
        <taxon>Insecta</taxon>
        <taxon>Pterygota</taxon>
        <taxon>Neoptera</taxon>
        <taxon>Endopterygota</taxon>
        <taxon>Diptera</taxon>
        <taxon>Brachycera</taxon>
        <taxon>Muscomorpha</taxon>
        <taxon>Oestroidea</taxon>
        <taxon>Calliphoridae</taxon>
        <taxon>Luciliinae</taxon>
        <taxon>Lucilia</taxon>
    </lineage>
</organism>